<keyword evidence="1" id="KW-0805">Transcription regulation</keyword>
<dbReference type="InterPro" id="IPR036388">
    <property type="entry name" value="WH-like_DNA-bd_sf"/>
</dbReference>
<proteinExistence type="predicted"/>
<dbReference type="PANTHER" id="PTHR34580:SF1">
    <property type="entry name" value="PROTEIN PAFC"/>
    <property type="match status" value="1"/>
</dbReference>
<dbReference type="Pfam" id="PF13280">
    <property type="entry name" value="WYL"/>
    <property type="match status" value="1"/>
</dbReference>
<dbReference type="PROSITE" id="PS52050">
    <property type="entry name" value="WYL"/>
    <property type="match status" value="1"/>
</dbReference>
<organism evidence="4 5">
    <name type="scientific">Vallitalea pronyensis</name>
    <dbReference type="NCBI Taxonomy" id="1348613"/>
    <lineage>
        <taxon>Bacteria</taxon>
        <taxon>Bacillati</taxon>
        <taxon>Bacillota</taxon>
        <taxon>Clostridia</taxon>
        <taxon>Lachnospirales</taxon>
        <taxon>Vallitaleaceae</taxon>
        <taxon>Vallitalea</taxon>
    </lineage>
</organism>
<name>A0A8J8MN67_9FIRM</name>
<gene>
    <name evidence="4" type="ORF">HZI73_20545</name>
</gene>
<evidence type="ECO:0000313" key="5">
    <source>
        <dbReference type="Proteomes" id="UP000683246"/>
    </source>
</evidence>
<keyword evidence="5" id="KW-1185">Reference proteome</keyword>
<dbReference type="KEGG" id="vpy:HZI73_20545"/>
<reference evidence="4" key="1">
    <citation type="submission" date="2020-07" db="EMBL/GenBank/DDBJ databases">
        <title>Vallitalea pronyensis genome.</title>
        <authorList>
            <person name="Postec A."/>
        </authorList>
    </citation>
    <scope>NUCLEOTIDE SEQUENCE</scope>
    <source>
        <strain evidence="4">FatNI3</strain>
    </source>
</reference>
<dbReference type="Pfam" id="PF08279">
    <property type="entry name" value="HTH_11"/>
    <property type="match status" value="1"/>
</dbReference>
<dbReference type="Proteomes" id="UP000683246">
    <property type="component" value="Chromosome"/>
</dbReference>
<dbReference type="Pfam" id="PF25583">
    <property type="entry name" value="WCX"/>
    <property type="match status" value="1"/>
</dbReference>
<dbReference type="AlphaFoldDB" id="A0A8J8MN67"/>
<sequence length="299" mass="35062">MKIDRLMGILLILSREKKVTAPYLAEYFEVSKRTINRDIETLCMAGVPIITQQGHQGGISIQEGYKFDQAMLSKEELTKVLTGLNAIGSVDFTGDTGRILAKLRHGCSDDDDIFEIELGSFYTESISKKIEIIKKAVKSSKKVSFLYYSMLGKSCKKVEPYKIIYKWQNWYLYAFCDEKNDFRMYKMNRFWDLRLTHEGFESKRITESIVKKMNDIFPCHYMLRASFDKSVEYILVENYGHESYSKRDDGMLYFEMDFTNFEFMLSWILSFGDKVIVHEPVCLVERIKEIAAFNQKHYQ</sequence>
<dbReference type="InterPro" id="IPR001034">
    <property type="entry name" value="DeoR_HTH"/>
</dbReference>
<dbReference type="InterPro" id="IPR051534">
    <property type="entry name" value="CBASS_pafABC_assoc_protein"/>
</dbReference>
<evidence type="ECO:0000256" key="2">
    <source>
        <dbReference type="ARBA" id="ARBA00023163"/>
    </source>
</evidence>
<dbReference type="RefSeq" id="WP_212695235.1">
    <property type="nucleotide sequence ID" value="NZ_CP058649.1"/>
</dbReference>
<dbReference type="InterPro" id="IPR026881">
    <property type="entry name" value="WYL_dom"/>
</dbReference>
<dbReference type="GO" id="GO:0003700">
    <property type="term" value="F:DNA-binding transcription factor activity"/>
    <property type="evidence" value="ECO:0007669"/>
    <property type="project" value="InterPro"/>
</dbReference>
<dbReference type="PROSITE" id="PS51000">
    <property type="entry name" value="HTH_DEOR_2"/>
    <property type="match status" value="1"/>
</dbReference>
<keyword evidence="2" id="KW-0804">Transcription</keyword>
<protein>
    <submittedName>
        <fullName evidence="4">WYL domain-containing protein</fullName>
    </submittedName>
</protein>
<accession>A0A8J8MN67</accession>
<evidence type="ECO:0000259" key="3">
    <source>
        <dbReference type="PROSITE" id="PS51000"/>
    </source>
</evidence>
<dbReference type="InterPro" id="IPR028349">
    <property type="entry name" value="PafC-like"/>
</dbReference>
<evidence type="ECO:0000313" key="4">
    <source>
        <dbReference type="EMBL" id="QUI24544.1"/>
    </source>
</evidence>
<evidence type="ECO:0000256" key="1">
    <source>
        <dbReference type="ARBA" id="ARBA00023015"/>
    </source>
</evidence>
<dbReference type="InterPro" id="IPR036390">
    <property type="entry name" value="WH_DNA-bd_sf"/>
</dbReference>
<dbReference type="InterPro" id="IPR057727">
    <property type="entry name" value="WCX_dom"/>
</dbReference>
<dbReference type="PANTHER" id="PTHR34580">
    <property type="match status" value="1"/>
</dbReference>
<dbReference type="PIRSF" id="PIRSF016838">
    <property type="entry name" value="PafC"/>
    <property type="match status" value="1"/>
</dbReference>
<feature type="domain" description="HTH deoR-type" evidence="3">
    <location>
        <begin position="2"/>
        <end position="57"/>
    </location>
</feature>
<dbReference type="EMBL" id="CP058649">
    <property type="protein sequence ID" value="QUI24544.1"/>
    <property type="molecule type" value="Genomic_DNA"/>
</dbReference>
<dbReference type="SUPFAM" id="SSF46785">
    <property type="entry name" value="Winged helix' DNA-binding domain"/>
    <property type="match status" value="1"/>
</dbReference>
<dbReference type="InterPro" id="IPR013196">
    <property type="entry name" value="HTH_11"/>
</dbReference>
<dbReference type="Gene3D" id="1.10.10.10">
    <property type="entry name" value="Winged helix-like DNA-binding domain superfamily/Winged helix DNA-binding domain"/>
    <property type="match status" value="1"/>
</dbReference>